<reference evidence="1 2" key="1">
    <citation type="submission" date="2019-07" db="EMBL/GenBank/DDBJ databases">
        <title>Deep subsurface shale carbon reservoir microbial communities from Ohio and West Virginia, USA.</title>
        <authorList>
            <person name="Wrighton K."/>
        </authorList>
    </citation>
    <scope>NUCLEOTIDE SEQUENCE [LARGE SCALE GENOMIC DNA]</scope>
    <source>
        <strain evidence="1 2">NP_8Ht</strain>
    </source>
</reference>
<name>A0A5S5BEB7_STUST</name>
<sequence length="123" mass="14328">MNSVFKRFPLLNDADQLFINKLSHELYFNKVNEKLYSDLLPGMVADDYHALLLHELMPENRPNRLEAIIHGSSEEQKTVVDKGFLTSVEFIQARLCVILIYVREKMIQELDDDNISLMEIALF</sequence>
<protein>
    <submittedName>
        <fullName evidence="1">Uncharacterized protein</fullName>
    </submittedName>
</protein>
<accession>A0A5S5BEB7</accession>
<evidence type="ECO:0000313" key="2">
    <source>
        <dbReference type="Proteomes" id="UP000324282"/>
    </source>
</evidence>
<dbReference type="RefSeq" id="WP_125898758.1">
    <property type="nucleotide sequence ID" value="NZ_JBIDBY010000021.1"/>
</dbReference>
<comment type="caution">
    <text evidence="1">The sequence shown here is derived from an EMBL/GenBank/DDBJ whole genome shotgun (WGS) entry which is preliminary data.</text>
</comment>
<proteinExistence type="predicted"/>
<dbReference type="Proteomes" id="UP000324282">
    <property type="component" value="Unassembled WGS sequence"/>
</dbReference>
<evidence type="ECO:0000313" key="1">
    <source>
        <dbReference type="EMBL" id="TYP65314.1"/>
    </source>
</evidence>
<dbReference type="AlphaFoldDB" id="A0A5S5BEB7"/>
<organism evidence="1 2">
    <name type="scientific">Stutzerimonas stutzeri</name>
    <name type="common">Pseudomonas stutzeri</name>
    <dbReference type="NCBI Taxonomy" id="316"/>
    <lineage>
        <taxon>Bacteria</taxon>
        <taxon>Pseudomonadati</taxon>
        <taxon>Pseudomonadota</taxon>
        <taxon>Gammaproteobacteria</taxon>
        <taxon>Pseudomonadales</taxon>
        <taxon>Pseudomonadaceae</taxon>
        <taxon>Stutzerimonas</taxon>
    </lineage>
</organism>
<gene>
    <name evidence="1" type="ORF">A9A72_122442</name>
</gene>
<dbReference type="EMBL" id="VNHQ01000012">
    <property type="protein sequence ID" value="TYP65314.1"/>
    <property type="molecule type" value="Genomic_DNA"/>
</dbReference>